<dbReference type="Gene3D" id="3.40.50.720">
    <property type="entry name" value="NAD(P)-binding Rossmann-like Domain"/>
    <property type="match status" value="1"/>
</dbReference>
<evidence type="ECO:0000256" key="1">
    <source>
        <dbReference type="ARBA" id="ARBA00004937"/>
    </source>
</evidence>
<comment type="caution">
    <text evidence="7">Lacks conserved residue(s) required for the propagation of feature annotation.</text>
</comment>
<feature type="domain" description="Glucose-6-phosphate dehydrogenase C-terminal" evidence="9">
    <location>
        <begin position="202"/>
        <end position="494"/>
    </location>
</feature>
<organism evidence="10 11">
    <name type="scientific">Alicyclobacillus dauci</name>
    <dbReference type="NCBI Taxonomy" id="1475485"/>
    <lineage>
        <taxon>Bacteria</taxon>
        <taxon>Bacillati</taxon>
        <taxon>Bacillota</taxon>
        <taxon>Bacilli</taxon>
        <taxon>Bacillales</taxon>
        <taxon>Alicyclobacillaceae</taxon>
        <taxon>Alicyclobacillus</taxon>
    </lineage>
</organism>
<feature type="binding site" evidence="7">
    <location>
        <position position="357"/>
    </location>
    <ligand>
        <name>substrate</name>
    </ligand>
</feature>
<keyword evidence="6 7" id="KW-0119">Carbohydrate metabolism</keyword>
<sequence>MGVENQTNPRQLPPHVFVLFGATGDLAHRKLYPALFQLHRKGLLPDGVSILGTARTEFTHDAFRDEVHKALQSFVKEDISDNDWKGFAQRIYYIQGNVDNVEDFKKINQFVRELEQKRDHGGNRLFYLSMAPRFFAETALNLKASGLSDTKGWRRLIIEKPFGHDYESAAELNDQLGTAFEEDEIYRIDHYLGKEMVQNIEVIRFANSMFQPLWDNRSIQSIQITSSETVGVEERASYYEKSGALRDMVQNHMLQMVMMTAMEPPSRLHTEAIRDEKVKVLRSLRRYDVDEVKNHVIRGQYTAGQMNGKSVPGYLEEPGVAENSTTETFVAARLFIDNFRWAGVPFYIRTGKRMPVKSTEIVVQFRDMPKHLYFNQNGQLGPNLLVIRINPVEGMYMQMNVKRPGTENVVVPIAMEFSQSTDKSPEAYERLLHDAMIGDSTFFTRWDEVSLAWKFVDPIAQAFSEDKAPLHHYASGEWGPQASADLVREQGGIWWPVYGESTPSVETVLRGQEASTEVKF</sequence>
<dbReference type="SUPFAM" id="SSF51735">
    <property type="entry name" value="NAD(P)-binding Rossmann-fold domains"/>
    <property type="match status" value="1"/>
</dbReference>
<keyword evidence="4 7" id="KW-0521">NADP</keyword>
<feature type="binding site" evidence="7">
    <location>
        <position position="194"/>
    </location>
    <ligand>
        <name>substrate</name>
    </ligand>
</feature>
<dbReference type="EC" id="1.1.1.49" evidence="7"/>
<name>A0ABY6Z996_9BACL</name>
<proteinExistence type="inferred from homology"/>
<dbReference type="Pfam" id="PF00479">
    <property type="entry name" value="G6PD_N"/>
    <property type="match status" value="1"/>
</dbReference>
<dbReference type="Proteomes" id="UP001164803">
    <property type="component" value="Chromosome"/>
</dbReference>
<feature type="binding site" evidence="7">
    <location>
        <position position="352"/>
    </location>
    <ligand>
        <name>substrate</name>
    </ligand>
</feature>
<dbReference type="Pfam" id="PF02781">
    <property type="entry name" value="G6PD_C"/>
    <property type="match status" value="1"/>
</dbReference>
<evidence type="ECO:0000256" key="6">
    <source>
        <dbReference type="ARBA" id="ARBA00023277"/>
    </source>
</evidence>
<dbReference type="SUPFAM" id="SSF55347">
    <property type="entry name" value="Glyceraldehyde-3-phosphate dehydrogenase-like, C-terminal domain"/>
    <property type="match status" value="1"/>
</dbReference>
<dbReference type="InterPro" id="IPR022675">
    <property type="entry name" value="G6P_DH_C"/>
</dbReference>
<feature type="domain" description="Glucose-6-phosphate dehydrogenase NAD-binding" evidence="8">
    <location>
        <begin position="18"/>
        <end position="199"/>
    </location>
</feature>
<comment type="pathway">
    <text evidence="1 7">Carbohydrate degradation; pentose phosphate pathway; D-ribulose 5-phosphate from D-glucose 6-phosphate (oxidative stage): step 1/3.</text>
</comment>
<comment type="function">
    <text evidence="7">Catalyzes the oxidation of glucose 6-phosphate to 6-phosphogluconolactone.</text>
</comment>
<dbReference type="EMBL" id="CP104064">
    <property type="protein sequence ID" value="WAH39127.1"/>
    <property type="molecule type" value="Genomic_DNA"/>
</dbReference>
<feature type="binding site" evidence="7">
    <location>
        <position position="247"/>
    </location>
    <ligand>
        <name>substrate</name>
    </ligand>
</feature>
<feature type="binding site" evidence="7">
    <location>
        <position position="228"/>
    </location>
    <ligand>
        <name>substrate</name>
    </ligand>
</feature>
<dbReference type="InterPro" id="IPR036291">
    <property type="entry name" value="NAD(P)-bd_dom_sf"/>
</dbReference>
<feature type="binding site" evidence="7">
    <location>
        <position position="190"/>
    </location>
    <ligand>
        <name>substrate</name>
    </ligand>
</feature>
<evidence type="ECO:0000256" key="4">
    <source>
        <dbReference type="ARBA" id="ARBA00022857"/>
    </source>
</evidence>
<dbReference type="PROSITE" id="PS00069">
    <property type="entry name" value="G6P_DEHYDROGENASE"/>
    <property type="match status" value="1"/>
</dbReference>
<evidence type="ECO:0000256" key="2">
    <source>
        <dbReference type="ARBA" id="ARBA00009975"/>
    </source>
</evidence>
<dbReference type="PIRSF" id="PIRSF000110">
    <property type="entry name" value="G6PD"/>
    <property type="match status" value="1"/>
</dbReference>
<evidence type="ECO:0000313" key="10">
    <source>
        <dbReference type="EMBL" id="WAH39127.1"/>
    </source>
</evidence>
<reference evidence="10" key="1">
    <citation type="submission" date="2022-08" db="EMBL/GenBank/DDBJ databases">
        <title>Alicyclobacillus dauci DSM2870, complete genome.</title>
        <authorList>
            <person name="Wang Q."/>
            <person name="Cai R."/>
            <person name="Wang Z."/>
        </authorList>
    </citation>
    <scope>NUCLEOTIDE SEQUENCE</scope>
    <source>
        <strain evidence="10">DSM 28700</strain>
    </source>
</reference>
<comment type="similarity">
    <text evidence="2 7">Belongs to the glucose-6-phosphate dehydrogenase family.</text>
</comment>
<evidence type="ECO:0000256" key="7">
    <source>
        <dbReference type="HAMAP-Rule" id="MF_00966"/>
    </source>
</evidence>
<dbReference type="HAMAP" id="MF_00966">
    <property type="entry name" value="G6PD"/>
    <property type="match status" value="1"/>
</dbReference>
<dbReference type="PRINTS" id="PR00079">
    <property type="entry name" value="G6PDHDRGNASE"/>
</dbReference>
<dbReference type="PANTHER" id="PTHR23429">
    <property type="entry name" value="GLUCOSE-6-PHOSPHATE 1-DEHYDROGENASE G6PD"/>
    <property type="match status" value="1"/>
</dbReference>
<dbReference type="RefSeq" id="WP_268046784.1">
    <property type="nucleotide sequence ID" value="NZ_CP104064.1"/>
</dbReference>
<keyword evidence="3 7" id="KW-0313">Glucose metabolism</keyword>
<feature type="binding site" evidence="7">
    <location>
        <position position="160"/>
    </location>
    <ligand>
        <name>NADP(+)</name>
        <dbReference type="ChEBI" id="CHEBI:58349"/>
    </ligand>
</feature>
<dbReference type="InterPro" id="IPR022674">
    <property type="entry name" value="G6P_DH_NAD-bd"/>
</dbReference>
<evidence type="ECO:0000313" key="11">
    <source>
        <dbReference type="Proteomes" id="UP001164803"/>
    </source>
</evidence>
<comment type="catalytic activity">
    <reaction evidence="7">
        <text>D-glucose 6-phosphate + NADP(+) = 6-phospho-D-glucono-1,5-lactone + NADPH + H(+)</text>
        <dbReference type="Rhea" id="RHEA:15841"/>
        <dbReference type="ChEBI" id="CHEBI:15378"/>
        <dbReference type="ChEBI" id="CHEBI:57783"/>
        <dbReference type="ChEBI" id="CHEBI:57955"/>
        <dbReference type="ChEBI" id="CHEBI:58349"/>
        <dbReference type="ChEBI" id="CHEBI:61548"/>
        <dbReference type="EC" id="1.1.1.49"/>
    </reaction>
</comment>
<dbReference type="NCBIfam" id="TIGR00871">
    <property type="entry name" value="zwf"/>
    <property type="match status" value="1"/>
</dbReference>
<feature type="binding site" evidence="7">
    <location>
        <position position="55"/>
    </location>
    <ligand>
        <name>NADP(+)</name>
        <dbReference type="ChEBI" id="CHEBI:58349"/>
    </ligand>
</feature>
<evidence type="ECO:0000256" key="3">
    <source>
        <dbReference type="ARBA" id="ARBA00022526"/>
    </source>
</evidence>
<gene>
    <name evidence="7 10" type="primary">zwf</name>
    <name evidence="10" type="ORF">NZD86_04165</name>
</gene>
<dbReference type="InterPro" id="IPR001282">
    <property type="entry name" value="G6P_DH"/>
</dbReference>
<evidence type="ECO:0000259" key="9">
    <source>
        <dbReference type="Pfam" id="PF02781"/>
    </source>
</evidence>
<keyword evidence="11" id="KW-1185">Reference proteome</keyword>
<dbReference type="PANTHER" id="PTHR23429:SF0">
    <property type="entry name" value="GLUCOSE-6-PHOSPHATE 1-DEHYDROGENASE"/>
    <property type="match status" value="1"/>
</dbReference>
<evidence type="ECO:0000259" key="8">
    <source>
        <dbReference type="Pfam" id="PF00479"/>
    </source>
</evidence>
<protein>
    <recommendedName>
        <fullName evidence="7">Glucose-6-phosphate 1-dehydrogenase</fullName>
        <shortName evidence="7">G6PD</shortName>
        <ecNumber evidence="7">1.1.1.49</ecNumber>
    </recommendedName>
</protein>
<feature type="active site" description="Proton acceptor" evidence="7">
    <location>
        <position position="252"/>
    </location>
</feature>
<evidence type="ECO:0000256" key="5">
    <source>
        <dbReference type="ARBA" id="ARBA00023002"/>
    </source>
</evidence>
<accession>A0ABY6Z996</accession>
<keyword evidence="5 7" id="KW-0560">Oxidoreductase</keyword>
<dbReference type="Gene3D" id="3.30.360.10">
    <property type="entry name" value="Dihydrodipicolinate Reductase, domain 2"/>
    <property type="match status" value="1"/>
</dbReference>
<dbReference type="InterPro" id="IPR019796">
    <property type="entry name" value="G6P_DH_AS"/>
</dbReference>